<organism evidence="2">
    <name type="scientific">Ixodes scapularis</name>
    <name type="common">Black-legged tick</name>
    <name type="synonym">Deer tick</name>
    <dbReference type="NCBI Taxonomy" id="6945"/>
    <lineage>
        <taxon>Eukaryota</taxon>
        <taxon>Metazoa</taxon>
        <taxon>Ecdysozoa</taxon>
        <taxon>Arthropoda</taxon>
        <taxon>Chelicerata</taxon>
        <taxon>Arachnida</taxon>
        <taxon>Acari</taxon>
        <taxon>Parasitiformes</taxon>
        <taxon>Ixodida</taxon>
        <taxon>Ixodoidea</taxon>
        <taxon>Ixodidae</taxon>
        <taxon>Ixodinae</taxon>
        <taxon>Ixodes</taxon>
    </lineage>
</organism>
<keyword evidence="1" id="KW-0732">Signal</keyword>
<dbReference type="EMBL" id="GHJT01000453">
    <property type="protein sequence ID" value="MOY34424.1"/>
    <property type="molecule type" value="Transcribed_RNA"/>
</dbReference>
<name>A0A4D5RC11_IXOSC</name>
<evidence type="ECO:0000313" key="2">
    <source>
        <dbReference type="EMBL" id="MOY34424.1"/>
    </source>
</evidence>
<proteinExistence type="predicted"/>
<dbReference type="AlphaFoldDB" id="A0A4D5RC11"/>
<feature type="chain" id="PRO_5020028153" evidence="1">
    <location>
        <begin position="24"/>
        <end position="68"/>
    </location>
</feature>
<accession>A0A4D5RC11</accession>
<feature type="signal peptide" evidence="1">
    <location>
        <begin position="1"/>
        <end position="23"/>
    </location>
</feature>
<sequence length="68" mass="7460">MNHAQMAVLSLCVPFRFLPFASSASRSVFCVHFADTQIGRNETTGLVVATCNILLLGRGKDIETTLCW</sequence>
<evidence type="ECO:0000256" key="1">
    <source>
        <dbReference type="SAM" id="SignalP"/>
    </source>
</evidence>
<reference evidence="2" key="1">
    <citation type="submission" date="2019-04" db="EMBL/GenBank/DDBJ databases">
        <title>An insight into the mialome of Ixodes scapularis.</title>
        <authorList>
            <person name="Ribeiro J.M."/>
            <person name="Mather T.N."/>
            <person name="Karim S."/>
        </authorList>
    </citation>
    <scope>NUCLEOTIDE SEQUENCE</scope>
</reference>
<protein>
    <submittedName>
        <fullName evidence="2">Putative secreted protein</fullName>
    </submittedName>
</protein>